<keyword evidence="7" id="KW-1185">Reference proteome</keyword>
<evidence type="ECO:0000256" key="2">
    <source>
        <dbReference type="ARBA" id="ARBA00014076"/>
    </source>
</evidence>
<feature type="region of interest" description="Disordered" evidence="3">
    <location>
        <begin position="367"/>
        <end position="409"/>
    </location>
</feature>
<dbReference type="PANTHER" id="PTHR13387">
    <property type="entry name" value="PROTEIN HGH1 HOMOLOG"/>
    <property type="match status" value="1"/>
</dbReference>
<evidence type="ECO:0000259" key="5">
    <source>
        <dbReference type="Pfam" id="PF04064"/>
    </source>
</evidence>
<protein>
    <recommendedName>
        <fullName evidence="2">Protein HGH1 homolog</fullName>
    </recommendedName>
</protein>
<dbReference type="InterPro" id="IPR016024">
    <property type="entry name" value="ARM-type_fold"/>
</dbReference>
<evidence type="ECO:0000256" key="3">
    <source>
        <dbReference type="SAM" id="MobiDB-lite"/>
    </source>
</evidence>
<evidence type="ECO:0000259" key="4">
    <source>
        <dbReference type="Pfam" id="PF04063"/>
    </source>
</evidence>
<comment type="similarity">
    <text evidence="1">Belongs to the HGH1 family.</text>
</comment>
<evidence type="ECO:0000313" key="6">
    <source>
        <dbReference type="EMBL" id="KAK2629587.1"/>
    </source>
</evidence>
<dbReference type="Proteomes" id="UP001285354">
    <property type="component" value="Unassembled WGS sequence"/>
</dbReference>
<sequence>MGRVAMEDKSYIIKVAQYAHGSRRSIYDIPQGHLLSSELIICPAVENLVPYSVTQPAIFKTNELLPVKDLKLLVRDYEKIARDATTILINLTADQDILEYLASDHDFVKILLGRVTNPSEPNANLISMLLANLAKYDELKDILTIERPAPQELASNNKAIDQLLDLFVKGADGTYNKAADFDYLSYLFADLAKHKEGRQYFLAKQEYDGVVPLTKLVVFTEHKSFVRRKGVASTIKNVAFEVDAHPSFLDEDEINILPYLLLPISGSEEFTEEESLGMLPDLQLLPPDKRRDPDPSIIQTHIETLMLLTTTRHGRDLMRQIKVYPIIRETHLHVEDDGVREACERLVQVLMREEEDGEVGEGMKALEKIPRTGTSSKPFGKPQISAGAGSWAQRDESQDDDDDDRVVEV</sequence>
<evidence type="ECO:0000256" key="1">
    <source>
        <dbReference type="ARBA" id="ARBA00006712"/>
    </source>
</evidence>
<comment type="caution">
    <text evidence="6">The sequence shown here is derived from an EMBL/GenBank/DDBJ whole genome shotgun (WGS) entry which is preliminary data.</text>
</comment>
<dbReference type="Pfam" id="PF04064">
    <property type="entry name" value="DUF384"/>
    <property type="match status" value="1"/>
</dbReference>
<dbReference type="InterPro" id="IPR007205">
    <property type="entry name" value="Protein_HGH1_N"/>
</dbReference>
<organism evidence="6 7">
    <name type="scientific">Diplocarpon rosae</name>
    <dbReference type="NCBI Taxonomy" id="946125"/>
    <lineage>
        <taxon>Eukaryota</taxon>
        <taxon>Fungi</taxon>
        <taxon>Dikarya</taxon>
        <taxon>Ascomycota</taxon>
        <taxon>Pezizomycotina</taxon>
        <taxon>Leotiomycetes</taxon>
        <taxon>Helotiales</taxon>
        <taxon>Drepanopezizaceae</taxon>
        <taxon>Diplocarpon</taxon>
    </lineage>
</organism>
<accession>A0AAD9T693</accession>
<dbReference type="InterPro" id="IPR039717">
    <property type="entry name" value="Hgh1"/>
</dbReference>
<name>A0AAD9T693_9HELO</name>
<feature type="domain" description="Protein HGH1 N-terminal" evidence="4">
    <location>
        <begin position="115"/>
        <end position="299"/>
    </location>
</feature>
<dbReference type="AlphaFoldDB" id="A0AAD9T693"/>
<proteinExistence type="inferred from homology"/>
<evidence type="ECO:0000313" key="7">
    <source>
        <dbReference type="Proteomes" id="UP001285354"/>
    </source>
</evidence>
<feature type="compositionally biased region" description="Acidic residues" evidence="3">
    <location>
        <begin position="397"/>
        <end position="409"/>
    </location>
</feature>
<dbReference type="Pfam" id="PF04063">
    <property type="entry name" value="DUF383"/>
    <property type="match status" value="1"/>
</dbReference>
<dbReference type="SUPFAM" id="SSF48371">
    <property type="entry name" value="ARM repeat"/>
    <property type="match status" value="1"/>
</dbReference>
<dbReference type="EMBL" id="JAUBYV010000001">
    <property type="protein sequence ID" value="KAK2629587.1"/>
    <property type="molecule type" value="Genomic_DNA"/>
</dbReference>
<dbReference type="InterPro" id="IPR007206">
    <property type="entry name" value="Protein_HGH1_C"/>
</dbReference>
<dbReference type="InterPro" id="IPR011989">
    <property type="entry name" value="ARM-like"/>
</dbReference>
<feature type="domain" description="Protein HGH1 C-terminal" evidence="5">
    <location>
        <begin position="304"/>
        <end position="356"/>
    </location>
</feature>
<gene>
    <name evidence="6" type="ORF">QTJ16_000407</name>
</gene>
<reference evidence="6" key="1">
    <citation type="submission" date="2023-06" db="EMBL/GenBank/DDBJ databases">
        <title>Draft genome of Marssonina rosae.</title>
        <authorList>
            <person name="Cheng Q."/>
        </authorList>
    </citation>
    <scope>NUCLEOTIDE SEQUENCE</scope>
    <source>
        <strain evidence="6">R4</strain>
    </source>
</reference>
<dbReference type="Gene3D" id="1.25.10.10">
    <property type="entry name" value="Leucine-rich Repeat Variant"/>
    <property type="match status" value="1"/>
</dbReference>
<dbReference type="PANTHER" id="PTHR13387:SF9">
    <property type="entry name" value="PROTEIN HGH1 HOMOLOG"/>
    <property type="match status" value="1"/>
</dbReference>